<evidence type="ECO:0000313" key="1">
    <source>
        <dbReference type="EMBL" id="KAK1762495.1"/>
    </source>
</evidence>
<comment type="caution">
    <text evidence="1">The sequence shown here is derived from an EMBL/GenBank/DDBJ whole genome shotgun (WGS) entry which is preliminary data.</text>
</comment>
<sequence>MANSTVYAMTINITNNTDNDLKPLGATFYDGDGDVQQQPKTVLAHSTGDGGVLEKVGGTDGLFGLVAYATPDPTQTLVIYITMPALSGTNNHCWVGLVPSSTNINPALAKSCYDGPPSGFSEGQITWKFSQSGEKFFLVVKPSVADKRAYLTSSTVELDIYHQGSEPSGS</sequence>
<dbReference type="EMBL" id="MU839036">
    <property type="protein sequence ID" value="KAK1762495.1"/>
    <property type="molecule type" value="Genomic_DNA"/>
</dbReference>
<accession>A0AAJ0FIW3</accession>
<dbReference type="AlphaFoldDB" id="A0AAJ0FIW3"/>
<gene>
    <name evidence="1" type="ORF">QBC33DRAFT_551701</name>
</gene>
<keyword evidence="2" id="KW-1185">Reference proteome</keyword>
<dbReference type="GeneID" id="85312397"/>
<protein>
    <submittedName>
        <fullName evidence="1">Uncharacterized protein</fullName>
    </submittedName>
</protein>
<name>A0AAJ0FIW3_9PEZI</name>
<reference evidence="1" key="1">
    <citation type="submission" date="2023-06" db="EMBL/GenBank/DDBJ databases">
        <title>Genome-scale phylogeny and comparative genomics of the fungal order Sordariales.</title>
        <authorList>
            <consortium name="Lawrence Berkeley National Laboratory"/>
            <person name="Hensen N."/>
            <person name="Bonometti L."/>
            <person name="Westerberg I."/>
            <person name="Brannstrom I.O."/>
            <person name="Guillou S."/>
            <person name="Cros-Aarteil S."/>
            <person name="Calhoun S."/>
            <person name="Haridas S."/>
            <person name="Kuo A."/>
            <person name="Mondo S."/>
            <person name="Pangilinan J."/>
            <person name="Riley R."/>
            <person name="Labutti K."/>
            <person name="Andreopoulos B."/>
            <person name="Lipzen A."/>
            <person name="Chen C."/>
            <person name="Yanf M."/>
            <person name="Daum C."/>
            <person name="Ng V."/>
            <person name="Clum A."/>
            <person name="Steindorff A."/>
            <person name="Ohm R."/>
            <person name="Martin F."/>
            <person name="Silar P."/>
            <person name="Natvig D."/>
            <person name="Lalanne C."/>
            <person name="Gautier V."/>
            <person name="Ament-Velasquez S.L."/>
            <person name="Kruys A."/>
            <person name="Hutchinson M.I."/>
            <person name="Powell A.J."/>
            <person name="Barry K."/>
            <person name="Miller A.N."/>
            <person name="Grigoriev I.V."/>
            <person name="Debuchy R."/>
            <person name="Gladieux P."/>
            <person name="Thoren M.H."/>
            <person name="Johannesson H."/>
        </authorList>
    </citation>
    <scope>NUCLEOTIDE SEQUENCE</scope>
    <source>
        <strain evidence="1">8032-3</strain>
    </source>
</reference>
<organism evidence="1 2">
    <name type="scientific">Phialemonium atrogriseum</name>
    <dbReference type="NCBI Taxonomy" id="1093897"/>
    <lineage>
        <taxon>Eukaryota</taxon>
        <taxon>Fungi</taxon>
        <taxon>Dikarya</taxon>
        <taxon>Ascomycota</taxon>
        <taxon>Pezizomycotina</taxon>
        <taxon>Sordariomycetes</taxon>
        <taxon>Sordariomycetidae</taxon>
        <taxon>Cephalothecales</taxon>
        <taxon>Cephalothecaceae</taxon>
        <taxon>Phialemonium</taxon>
    </lineage>
</organism>
<dbReference type="RefSeq" id="XP_060278708.1">
    <property type="nucleotide sequence ID" value="XM_060429210.1"/>
</dbReference>
<evidence type="ECO:0000313" key="2">
    <source>
        <dbReference type="Proteomes" id="UP001244011"/>
    </source>
</evidence>
<dbReference type="Proteomes" id="UP001244011">
    <property type="component" value="Unassembled WGS sequence"/>
</dbReference>
<proteinExistence type="predicted"/>